<evidence type="ECO:0000313" key="4">
    <source>
        <dbReference type="Proteomes" id="UP000243579"/>
    </source>
</evidence>
<evidence type="ECO:0000313" key="3">
    <source>
        <dbReference type="EMBL" id="OQR88250.1"/>
    </source>
</evidence>
<dbReference type="Gene3D" id="3.50.4.10">
    <property type="entry name" value="Hepatocyte Growth Factor"/>
    <property type="match status" value="2"/>
</dbReference>
<evidence type="ECO:0000259" key="2">
    <source>
        <dbReference type="Pfam" id="PF14295"/>
    </source>
</evidence>
<gene>
    <name evidence="3" type="ORF">ACHHYP_20315</name>
</gene>
<protein>
    <recommendedName>
        <fullName evidence="2">Apple domain-containing protein</fullName>
    </recommendedName>
</protein>
<reference evidence="3 4" key="1">
    <citation type="journal article" date="2014" name="Genome Biol. Evol.">
        <title>The secreted proteins of Achlya hypogyna and Thraustotheca clavata identify the ancestral oomycete secretome and reveal gene acquisitions by horizontal gene transfer.</title>
        <authorList>
            <person name="Misner I."/>
            <person name="Blouin N."/>
            <person name="Leonard G."/>
            <person name="Richards T.A."/>
            <person name="Lane C.E."/>
        </authorList>
    </citation>
    <scope>NUCLEOTIDE SEQUENCE [LARGE SCALE GENOMIC DNA]</scope>
    <source>
        <strain evidence="3 4">ATCC 48635</strain>
    </source>
</reference>
<feature type="domain" description="Apple" evidence="2">
    <location>
        <begin position="148"/>
        <end position="174"/>
    </location>
</feature>
<organism evidence="3 4">
    <name type="scientific">Achlya hypogyna</name>
    <name type="common">Oomycete</name>
    <name type="synonym">Protoachlya hypogyna</name>
    <dbReference type="NCBI Taxonomy" id="1202772"/>
    <lineage>
        <taxon>Eukaryota</taxon>
        <taxon>Sar</taxon>
        <taxon>Stramenopiles</taxon>
        <taxon>Oomycota</taxon>
        <taxon>Saprolegniomycetes</taxon>
        <taxon>Saprolegniales</taxon>
        <taxon>Achlyaceae</taxon>
        <taxon>Achlya</taxon>
    </lineage>
</organism>
<dbReference type="EMBL" id="JNBR01001392">
    <property type="protein sequence ID" value="OQR88250.1"/>
    <property type="molecule type" value="Genomic_DNA"/>
</dbReference>
<feature type="signal peptide" evidence="1">
    <location>
        <begin position="1"/>
        <end position="25"/>
    </location>
</feature>
<proteinExistence type="predicted"/>
<keyword evidence="4" id="KW-1185">Reference proteome</keyword>
<keyword evidence="1" id="KW-0732">Signal</keyword>
<feature type="domain" description="Apple" evidence="2">
    <location>
        <begin position="63"/>
        <end position="89"/>
    </location>
</feature>
<dbReference type="InterPro" id="IPR003609">
    <property type="entry name" value="Pan_app"/>
</dbReference>
<sequence length="190" mass="19967">MRQLGAITLSAALALSAGTSAPTAAAPLRLTRAPYTCTAPERNVYYHGSDGGGTPHNVSGNEDDQINACCSACQKNDACAVYTLVDGTCYFHATFTATFAAPGAISGKRENVLTPVPIVPSDDEFHKPRNNVYYSDVLVGGVPVTGSVVEQITACRNACAQNDKCNAYTLFNGGCFLKGSSDIPLTFLIY</sequence>
<name>A0A1V9YRF9_ACHHY</name>
<accession>A0A1V9YRF9</accession>
<comment type="caution">
    <text evidence="3">The sequence shown here is derived from an EMBL/GenBank/DDBJ whole genome shotgun (WGS) entry which is preliminary data.</text>
</comment>
<dbReference type="Pfam" id="PF14295">
    <property type="entry name" value="PAN_4"/>
    <property type="match status" value="2"/>
</dbReference>
<dbReference type="AlphaFoldDB" id="A0A1V9YRF9"/>
<dbReference type="SUPFAM" id="SSF57414">
    <property type="entry name" value="Hairpin loop containing domain-like"/>
    <property type="match status" value="2"/>
</dbReference>
<evidence type="ECO:0000256" key="1">
    <source>
        <dbReference type="SAM" id="SignalP"/>
    </source>
</evidence>
<dbReference type="Proteomes" id="UP000243579">
    <property type="component" value="Unassembled WGS sequence"/>
</dbReference>
<feature type="chain" id="PRO_5012009054" description="Apple domain-containing protein" evidence="1">
    <location>
        <begin position="26"/>
        <end position="190"/>
    </location>
</feature>